<evidence type="ECO:0000313" key="3">
    <source>
        <dbReference type="Proteomes" id="UP001328107"/>
    </source>
</evidence>
<reference evidence="3" key="1">
    <citation type="submission" date="2022-10" db="EMBL/GenBank/DDBJ databases">
        <title>Genome assembly of Pristionchus species.</title>
        <authorList>
            <person name="Yoshida K."/>
            <person name="Sommer R.J."/>
        </authorList>
    </citation>
    <scope>NUCLEOTIDE SEQUENCE [LARGE SCALE GENOMIC DNA]</scope>
    <source>
        <strain evidence="3">RS5460</strain>
    </source>
</reference>
<keyword evidence="3" id="KW-1185">Reference proteome</keyword>
<proteinExistence type="predicted"/>
<name>A0AAN5IEC0_9BILA</name>
<feature type="region of interest" description="Disordered" evidence="1">
    <location>
        <begin position="1"/>
        <end position="41"/>
    </location>
</feature>
<dbReference type="EMBL" id="BTRK01000006">
    <property type="protein sequence ID" value="GMR59401.1"/>
    <property type="molecule type" value="Genomic_DNA"/>
</dbReference>
<evidence type="ECO:0000313" key="2">
    <source>
        <dbReference type="EMBL" id="GMR59401.1"/>
    </source>
</evidence>
<feature type="non-terminal residue" evidence="2">
    <location>
        <position position="193"/>
    </location>
</feature>
<dbReference type="Proteomes" id="UP001328107">
    <property type="component" value="Unassembled WGS sequence"/>
</dbReference>
<evidence type="ECO:0000256" key="1">
    <source>
        <dbReference type="SAM" id="MobiDB-lite"/>
    </source>
</evidence>
<gene>
    <name evidence="2" type="ORF">PMAYCL1PPCAC_29596</name>
</gene>
<evidence type="ECO:0008006" key="4">
    <source>
        <dbReference type="Google" id="ProtNLM"/>
    </source>
</evidence>
<sequence>MLSLCLSTTPFSSPSPSSSPSHSSSDQECHRDPSSAPIPIGAHLEENGMARSLPSSLSSSLESLSSLRSNYSTRSAMERELERRERRRMLDLSVSKIQGTNVPLRKHLLVYNAAKTLQKDLDVLDEEELYASLMSPLNCSSEAENWAAFSEETLQREEKEEKMEVDENASLSIWHWMEDSEEQQSPKLSLHQV</sequence>
<accession>A0AAN5IEC0</accession>
<organism evidence="2 3">
    <name type="scientific">Pristionchus mayeri</name>
    <dbReference type="NCBI Taxonomy" id="1317129"/>
    <lineage>
        <taxon>Eukaryota</taxon>
        <taxon>Metazoa</taxon>
        <taxon>Ecdysozoa</taxon>
        <taxon>Nematoda</taxon>
        <taxon>Chromadorea</taxon>
        <taxon>Rhabditida</taxon>
        <taxon>Rhabditina</taxon>
        <taxon>Diplogasteromorpha</taxon>
        <taxon>Diplogasteroidea</taxon>
        <taxon>Neodiplogasteridae</taxon>
        <taxon>Pristionchus</taxon>
    </lineage>
</organism>
<comment type="caution">
    <text evidence="2">The sequence shown here is derived from an EMBL/GenBank/DDBJ whole genome shotgun (WGS) entry which is preliminary data.</text>
</comment>
<protein>
    <recommendedName>
        <fullName evidence="4">SERTA domain-containing protein</fullName>
    </recommendedName>
</protein>
<feature type="compositionally biased region" description="Low complexity" evidence="1">
    <location>
        <begin position="7"/>
        <end position="24"/>
    </location>
</feature>
<dbReference type="AlphaFoldDB" id="A0AAN5IEC0"/>